<dbReference type="NCBIfam" id="TIGR00552">
    <property type="entry name" value="nadE"/>
    <property type="match status" value="1"/>
</dbReference>
<keyword evidence="4 7" id="KW-0547">Nucleotide-binding</keyword>
<feature type="binding site" evidence="7">
    <location>
        <position position="182"/>
    </location>
    <ligand>
        <name>L-glutamine</name>
        <dbReference type="ChEBI" id="CHEBI:58359"/>
    </ligand>
</feature>
<evidence type="ECO:0000256" key="7">
    <source>
        <dbReference type="HAMAP-Rule" id="MF_02090"/>
    </source>
</evidence>
<evidence type="ECO:0000313" key="12">
    <source>
        <dbReference type="EMBL" id="MFD2600229.1"/>
    </source>
</evidence>
<organism evidence="12 13">
    <name type="scientific">Sphingobacterium corticis</name>
    <dbReference type="NCBI Taxonomy" id="1812823"/>
    <lineage>
        <taxon>Bacteria</taxon>
        <taxon>Pseudomonadati</taxon>
        <taxon>Bacteroidota</taxon>
        <taxon>Sphingobacteriia</taxon>
        <taxon>Sphingobacteriales</taxon>
        <taxon>Sphingobacteriaceae</taxon>
        <taxon>Sphingobacterium</taxon>
    </lineage>
</organism>
<dbReference type="Gene3D" id="3.40.50.620">
    <property type="entry name" value="HUPs"/>
    <property type="match status" value="1"/>
</dbReference>
<name>A0ABW5NN02_9SPHI</name>
<keyword evidence="13" id="KW-1185">Reference proteome</keyword>
<evidence type="ECO:0000256" key="6">
    <source>
        <dbReference type="ARBA" id="ARBA00023027"/>
    </source>
</evidence>
<evidence type="ECO:0000313" key="13">
    <source>
        <dbReference type="Proteomes" id="UP001597393"/>
    </source>
</evidence>
<comment type="caution">
    <text evidence="7">Lacks conserved residue(s) required for the propagation of feature annotation.</text>
</comment>
<dbReference type="Gene3D" id="3.60.110.10">
    <property type="entry name" value="Carbon-nitrogen hydrolase"/>
    <property type="match status" value="1"/>
</dbReference>
<evidence type="ECO:0000256" key="9">
    <source>
        <dbReference type="PROSITE-ProRule" id="PRU10139"/>
    </source>
</evidence>
<evidence type="ECO:0000256" key="1">
    <source>
        <dbReference type="ARBA" id="ARBA00005188"/>
    </source>
</evidence>
<feature type="domain" description="CN hydrolase" evidence="11">
    <location>
        <begin position="1"/>
        <end position="252"/>
    </location>
</feature>
<dbReference type="InterPro" id="IPR036526">
    <property type="entry name" value="C-N_Hydrolase_sf"/>
</dbReference>
<comment type="similarity">
    <text evidence="2 7 8">In the C-terminal section; belongs to the NAD synthetase family.</text>
</comment>
<evidence type="ECO:0000256" key="2">
    <source>
        <dbReference type="ARBA" id="ARBA00007145"/>
    </source>
</evidence>
<dbReference type="InterPro" id="IPR014445">
    <property type="entry name" value="Gln-dep_NAD_synthase"/>
</dbReference>
<evidence type="ECO:0000256" key="8">
    <source>
        <dbReference type="PIRNR" id="PIRNR006630"/>
    </source>
</evidence>
<comment type="similarity">
    <text evidence="10">Belongs to the NAD synthetase family.</text>
</comment>
<dbReference type="PANTHER" id="PTHR23090">
    <property type="entry name" value="NH 3 /GLUTAMINE-DEPENDENT NAD + SYNTHETASE"/>
    <property type="match status" value="1"/>
</dbReference>
<dbReference type="InterPro" id="IPR000132">
    <property type="entry name" value="Nitrilase/CN_hydratase_CS"/>
</dbReference>
<dbReference type="RefSeq" id="WP_380870369.1">
    <property type="nucleotide sequence ID" value="NZ_JBHUMA010000009.1"/>
</dbReference>
<comment type="caution">
    <text evidence="12">The sequence shown here is derived from an EMBL/GenBank/DDBJ whole genome shotgun (WGS) entry which is preliminary data.</text>
</comment>
<feature type="binding site" evidence="7">
    <location>
        <position position="379"/>
    </location>
    <ligand>
        <name>deamido-NAD(+)</name>
        <dbReference type="ChEBI" id="CHEBI:58437"/>
        <note>ligand shared between two neighboring subunits</note>
    </ligand>
</feature>
<protein>
    <recommendedName>
        <fullName evidence="7 8">Glutamine-dependent NAD(+) synthetase</fullName>
        <ecNumber evidence="7 8">6.3.5.1</ecNumber>
    </recommendedName>
    <alternativeName>
        <fullName evidence="7 8">NAD(+) synthase [glutamine-hydrolyzing]</fullName>
    </alternativeName>
</protein>
<evidence type="ECO:0000259" key="11">
    <source>
        <dbReference type="PROSITE" id="PS50263"/>
    </source>
</evidence>
<dbReference type="HAMAP" id="MF_02090">
    <property type="entry name" value="NadE_glutamine_dep"/>
    <property type="match status" value="1"/>
</dbReference>
<comment type="catalytic activity">
    <reaction evidence="7 8">
        <text>deamido-NAD(+) + L-glutamine + ATP + H2O = L-glutamate + AMP + diphosphate + NAD(+) + H(+)</text>
        <dbReference type="Rhea" id="RHEA:24384"/>
        <dbReference type="ChEBI" id="CHEBI:15377"/>
        <dbReference type="ChEBI" id="CHEBI:15378"/>
        <dbReference type="ChEBI" id="CHEBI:29985"/>
        <dbReference type="ChEBI" id="CHEBI:30616"/>
        <dbReference type="ChEBI" id="CHEBI:33019"/>
        <dbReference type="ChEBI" id="CHEBI:57540"/>
        <dbReference type="ChEBI" id="CHEBI:58359"/>
        <dbReference type="ChEBI" id="CHEBI:58437"/>
        <dbReference type="ChEBI" id="CHEBI:456215"/>
        <dbReference type="EC" id="6.3.5.1"/>
    </reaction>
</comment>
<dbReference type="SUPFAM" id="SSF52402">
    <property type="entry name" value="Adenine nucleotide alpha hydrolases-like"/>
    <property type="match status" value="1"/>
</dbReference>
<gene>
    <name evidence="7" type="primary">nadE</name>
    <name evidence="12" type="ORF">ACFSQ3_14825</name>
</gene>
<dbReference type="Proteomes" id="UP001597393">
    <property type="component" value="Unassembled WGS sequence"/>
</dbReference>
<proteinExistence type="inferred from homology"/>
<comment type="function">
    <text evidence="7">Catalyzes the ATP-dependent amidation of deamido-NAD to form NAD. Uses L-glutamine as a nitrogen source.</text>
</comment>
<dbReference type="PROSITE" id="PS00920">
    <property type="entry name" value="NITRIL_CHT_1"/>
    <property type="match status" value="1"/>
</dbReference>
<keyword evidence="6 7" id="KW-0520">NAD</keyword>
<feature type="binding site" evidence="7">
    <location>
        <position position="118"/>
    </location>
    <ligand>
        <name>L-glutamine</name>
        <dbReference type="ChEBI" id="CHEBI:58359"/>
    </ligand>
</feature>
<evidence type="ECO:0000256" key="10">
    <source>
        <dbReference type="RuleBase" id="RU003811"/>
    </source>
</evidence>
<dbReference type="Pfam" id="PF02540">
    <property type="entry name" value="NAD_synthase"/>
    <property type="match status" value="1"/>
</dbReference>
<evidence type="ECO:0000256" key="5">
    <source>
        <dbReference type="ARBA" id="ARBA00022840"/>
    </source>
</evidence>
<dbReference type="CDD" id="cd00553">
    <property type="entry name" value="NAD_synthase"/>
    <property type="match status" value="1"/>
</dbReference>
<feature type="active site" description="For glutaminase activity" evidence="7">
    <location>
        <position position="112"/>
    </location>
</feature>
<dbReference type="InterPro" id="IPR014729">
    <property type="entry name" value="Rossmann-like_a/b/a_fold"/>
</dbReference>
<feature type="binding site" evidence="7">
    <location>
        <position position="403"/>
    </location>
    <ligand>
        <name>ATP</name>
        <dbReference type="ChEBI" id="CHEBI:30616"/>
    </ligand>
</feature>
<dbReference type="InterPro" id="IPR022310">
    <property type="entry name" value="NAD/GMP_synthase"/>
</dbReference>
<dbReference type="PROSITE" id="PS50263">
    <property type="entry name" value="CN_HYDROLASE"/>
    <property type="match status" value="1"/>
</dbReference>
<dbReference type="InterPro" id="IPR003694">
    <property type="entry name" value="NAD_synthase"/>
</dbReference>
<keyword evidence="5 7" id="KW-0067">ATP-binding</keyword>
<dbReference type="InterPro" id="IPR003010">
    <property type="entry name" value="C-N_Hydrolase"/>
</dbReference>
<feature type="binding site" evidence="7">
    <location>
        <position position="518"/>
    </location>
    <ligand>
        <name>deamido-NAD(+)</name>
        <dbReference type="ChEBI" id="CHEBI:58437"/>
        <note>ligand shared between two neighboring subunits</note>
    </ligand>
</feature>
<dbReference type="NCBIfam" id="NF010588">
    <property type="entry name" value="PRK13981.1"/>
    <property type="match status" value="1"/>
</dbReference>
<comment type="pathway">
    <text evidence="1 7 8">Cofactor biosynthesis; NAD(+) biosynthesis; NAD(+) from deamido-NAD(+) (L-Gln route): step 1/1.</text>
</comment>
<dbReference type="EMBL" id="JBHUMA010000009">
    <property type="protein sequence ID" value="MFD2600229.1"/>
    <property type="molecule type" value="Genomic_DNA"/>
</dbReference>
<sequence>MKIALAQLNYHIGNFEKDTVRIIETIHQAKKAGNDLIIFAELAIGGYPAKDLLRNQTYLNNVEKALHEIAEACCDISCIIGAPIRNQHAEGKRLFNAAVVIADKEIKHLVKKSYLPDYDVFDEYRYFEPNRETSCVTIGDTKIALTICEDLWDDGVDNTYMGDILQELAIEKPDLIVNIAASPFSYTHHQTRLNIMRRAVLKGNAPLIYVNQVGAHTDLIFDGRSFVLDSNGDVVTVLKDFAEHVSSVSFEKGTFALQDEKETYQPNTEIGQIHDALVFGLKEYFEKSGFKKAVLGLSGGLDSAVVAALACEALGADNVLAILLPSRYSSDHSLKDALDLVAKTGCNHEIIPINHMVEAYEESLSGLFSGMEPGLAEENIQARVRATVLMAASNKFGHILLNTSNKSEAAVGYGTLYGDMAGAISVIGDVYKTQAYQLAEYINRKHEIIPRNTIVKPPSAELRPDQKDSDSLPAYELLDSILYHLVEQEKSEEEIIQLGFEEAMVKRVTKLLYGAEFKRFQAPPILRVSPKAFGAGRVIPLVAKYPN</sequence>
<dbReference type="PIRSF" id="PIRSF006630">
    <property type="entry name" value="NADS_GAT"/>
    <property type="match status" value="1"/>
</dbReference>
<accession>A0ABW5NN02</accession>
<evidence type="ECO:0000256" key="4">
    <source>
        <dbReference type="ARBA" id="ARBA00022741"/>
    </source>
</evidence>
<feature type="binding site" evidence="7">
    <location>
        <position position="408"/>
    </location>
    <ligand>
        <name>deamido-NAD(+)</name>
        <dbReference type="ChEBI" id="CHEBI:58437"/>
        <note>ligand shared between two neighboring subunits</note>
    </ligand>
</feature>
<dbReference type="GO" id="GO:0003952">
    <property type="term" value="F:NAD+ synthase (glutamine-hydrolyzing) activity"/>
    <property type="evidence" value="ECO:0007669"/>
    <property type="project" value="UniProtKB-EC"/>
</dbReference>
<feature type="active site" description="Nucleophile; for glutaminase activity" evidence="7">
    <location>
        <position position="148"/>
    </location>
</feature>
<dbReference type="EC" id="6.3.5.1" evidence="7 8"/>
<feature type="active site" description="Proton acceptor; for glutaminase activity" evidence="7">
    <location>
        <position position="41"/>
    </location>
</feature>
<dbReference type="SUPFAM" id="SSF56317">
    <property type="entry name" value="Carbon-nitrogen hydrolase"/>
    <property type="match status" value="1"/>
</dbReference>
<dbReference type="PANTHER" id="PTHR23090:SF9">
    <property type="entry name" value="GLUTAMINE-DEPENDENT NAD(+) SYNTHETASE"/>
    <property type="match status" value="1"/>
</dbReference>
<evidence type="ECO:0000256" key="3">
    <source>
        <dbReference type="ARBA" id="ARBA00022598"/>
    </source>
</evidence>
<keyword evidence="3 7" id="KW-0436">Ligase</keyword>
<dbReference type="CDD" id="cd07570">
    <property type="entry name" value="GAT_Gln-NAD-synth"/>
    <property type="match status" value="1"/>
</dbReference>
<feature type="binding site" evidence="7">
    <location>
        <begin position="296"/>
        <end position="303"/>
    </location>
    <ligand>
        <name>ATP</name>
        <dbReference type="ChEBI" id="CHEBI:30616"/>
    </ligand>
</feature>
<reference evidence="13" key="1">
    <citation type="journal article" date="2019" name="Int. J. Syst. Evol. Microbiol.">
        <title>The Global Catalogue of Microorganisms (GCM) 10K type strain sequencing project: providing services to taxonomists for standard genome sequencing and annotation.</title>
        <authorList>
            <consortium name="The Broad Institute Genomics Platform"/>
            <consortium name="The Broad Institute Genome Sequencing Center for Infectious Disease"/>
            <person name="Wu L."/>
            <person name="Ma J."/>
        </authorList>
    </citation>
    <scope>NUCLEOTIDE SEQUENCE [LARGE SCALE GENOMIC DNA]</scope>
    <source>
        <strain evidence="13">KCTC 42248</strain>
    </source>
</reference>
<feature type="active site" description="Proton acceptor" evidence="9">
    <location>
        <position position="41"/>
    </location>
</feature>
<dbReference type="Pfam" id="PF00795">
    <property type="entry name" value="CN_hydrolase"/>
    <property type="match status" value="1"/>
</dbReference>